<evidence type="ECO:0000313" key="2">
    <source>
        <dbReference type="EMBL" id="MDR6239254.1"/>
    </source>
</evidence>
<proteinExistence type="predicted"/>
<reference evidence="2" key="1">
    <citation type="submission" date="2023-07" db="EMBL/GenBank/DDBJ databases">
        <title>Genomic Encyclopedia of Type Strains, Phase IV (KMG-IV): sequencing the most valuable type-strain genomes for metagenomic binning, comparative biology and taxonomic classification.</title>
        <authorList>
            <person name="Goeker M."/>
        </authorList>
    </citation>
    <scope>NUCLEOTIDE SEQUENCE</scope>
    <source>
        <strain evidence="2">DSM 26174</strain>
    </source>
</reference>
<accession>A0AAE3XQ18</accession>
<dbReference type="AlphaFoldDB" id="A0AAE3XQ18"/>
<dbReference type="Proteomes" id="UP001185092">
    <property type="component" value="Unassembled WGS sequence"/>
</dbReference>
<dbReference type="RefSeq" id="WP_309938846.1">
    <property type="nucleotide sequence ID" value="NZ_AP025305.1"/>
</dbReference>
<dbReference type="Gene3D" id="3.40.50.1110">
    <property type="entry name" value="SGNH hydrolase"/>
    <property type="match status" value="1"/>
</dbReference>
<keyword evidence="1" id="KW-0812">Transmembrane</keyword>
<protein>
    <submittedName>
        <fullName evidence="2">Lysophospholipase L1-like esterase</fullName>
    </submittedName>
</protein>
<dbReference type="InterPro" id="IPR036514">
    <property type="entry name" value="SGNH_hydro_sf"/>
</dbReference>
<dbReference type="EMBL" id="JAVDQD010000002">
    <property type="protein sequence ID" value="MDR6239254.1"/>
    <property type="molecule type" value="Genomic_DNA"/>
</dbReference>
<dbReference type="Gene3D" id="2.60.120.1360">
    <property type="match status" value="1"/>
</dbReference>
<evidence type="ECO:0000256" key="1">
    <source>
        <dbReference type="SAM" id="Phobius"/>
    </source>
</evidence>
<dbReference type="SUPFAM" id="SSF52266">
    <property type="entry name" value="SGNH hydrolase"/>
    <property type="match status" value="1"/>
</dbReference>
<organism evidence="2 3">
    <name type="scientific">Aureibacter tunicatorum</name>
    <dbReference type="NCBI Taxonomy" id="866807"/>
    <lineage>
        <taxon>Bacteria</taxon>
        <taxon>Pseudomonadati</taxon>
        <taxon>Bacteroidota</taxon>
        <taxon>Cytophagia</taxon>
        <taxon>Cytophagales</taxon>
        <taxon>Persicobacteraceae</taxon>
        <taxon>Aureibacter</taxon>
    </lineage>
</organism>
<feature type="transmembrane region" description="Helical" evidence="1">
    <location>
        <begin position="7"/>
        <end position="28"/>
    </location>
</feature>
<comment type="caution">
    <text evidence="2">The sequence shown here is derived from an EMBL/GenBank/DDBJ whole genome shotgun (WGS) entry which is preliminary data.</text>
</comment>
<name>A0AAE3XQ18_9BACT</name>
<keyword evidence="1" id="KW-0472">Membrane</keyword>
<gene>
    <name evidence="2" type="ORF">HNQ88_002291</name>
</gene>
<evidence type="ECO:0000313" key="3">
    <source>
        <dbReference type="Proteomes" id="UP001185092"/>
    </source>
</evidence>
<keyword evidence="1" id="KW-1133">Transmembrane helix</keyword>
<sequence>MKENKSTFIEAFVTMVLTFVFLIGYQWLSPKVDLLAEHRNFTFFDKVILREKLFEQPVLLARMKTQQDPGVDTLSMESDSLKDNSLVANANTQSSVAVEVKEIPLPKVDEPSREKGLGAFFRALDRLERGDKKKIRIGYFGDSMIEGDLIVMTTRKLFQKKYGGKGVGYLPMHSQTARFRTTVHQYNSKNWDHEDMLFDLKDHKRPFGISCENFFVKDSLEATLRLKGSARMSGLDSLHDLKLFYGNATKDILKDSLTPTLLTVKVDTVELGHSLFADKMVNMQRLTEGAHKEIELSISGVSDSVIFYGVSSDNGEGVIVDNLALRGSSGGQLRFLSPQMLKEFNEIMEYDLLILQYGTNVCDTSMTNYAWYGRQLRKSIRHLKNHLDDVPVMVVSSGDRAYKIDGELQTPKGLFFLLEEQRESADKSGAAYFNLFSKMGGDGSMIDWADSSPAKANKDYTHFNHRGAKQVGAWIYEFLEEKFAEYKKQKIDNKIKLQKDSLTHISNPSDSLSN</sequence>
<dbReference type="GO" id="GO:0016788">
    <property type="term" value="F:hydrolase activity, acting on ester bonds"/>
    <property type="evidence" value="ECO:0007669"/>
    <property type="project" value="UniProtKB-ARBA"/>
</dbReference>
<keyword evidence="3" id="KW-1185">Reference proteome</keyword>